<dbReference type="Gene3D" id="2.30.30.1210">
    <property type="entry name" value="Domain of unknown function DUF1541"/>
    <property type="match status" value="1"/>
</dbReference>
<reference evidence="4 5" key="1">
    <citation type="journal article" date="2015" name="Int. Biodeterior. Biodegradation">
        <title>Physiological and genetic screening methods for the isolation of methyl tert-butyl ether-degrading bacteria for bioremediation purposes.</title>
        <authorList>
            <person name="Guisado I.M."/>
            <person name="Purswani J."/>
            <person name="Gonzalez Lopez J."/>
            <person name="Pozo C."/>
        </authorList>
    </citation>
    <scope>NUCLEOTIDE SEQUENCE [LARGE SCALE GENOMIC DNA]</scope>
    <source>
        <strain evidence="4 5">SH7</strain>
    </source>
</reference>
<comment type="caution">
    <text evidence="4">The sequence shown here is derived from an EMBL/GenBank/DDBJ whole genome shotgun (WGS) entry which is preliminary data.</text>
</comment>
<dbReference type="PROSITE" id="PS51257">
    <property type="entry name" value="PROKAR_LIPOPROTEIN"/>
    <property type="match status" value="1"/>
</dbReference>
<dbReference type="Proteomes" id="UP000054709">
    <property type="component" value="Unassembled WGS sequence"/>
</dbReference>
<organism evidence="4 5">
    <name type="scientific">Paenibacillus etheri</name>
    <dbReference type="NCBI Taxonomy" id="1306852"/>
    <lineage>
        <taxon>Bacteria</taxon>
        <taxon>Bacillati</taxon>
        <taxon>Bacillota</taxon>
        <taxon>Bacilli</taxon>
        <taxon>Bacillales</taxon>
        <taxon>Paenibacillaceae</taxon>
        <taxon>Paenibacillus</taxon>
    </lineage>
</organism>
<feature type="signal peptide" evidence="2">
    <location>
        <begin position="1"/>
        <end position="20"/>
    </location>
</feature>
<feature type="chain" id="PRO_5006920317" description="DUF1541 domain-containing protein" evidence="2">
    <location>
        <begin position="21"/>
        <end position="183"/>
    </location>
</feature>
<keyword evidence="2" id="KW-0732">Signal</keyword>
<sequence>MKKQLSIFIIAAALTLSACGDDNSYGNKMSSNDRQMEHTTHSSSSEVPENLKVAKNPTFKVGDKAIIQTDHMKGMKGATATIVGAFDTTAYMVSYRPTTGGMPVTNHKWIIHEEIKKAADKPYESGSEVVMEADHMKDMKGATAQINEAEQTTVYMIDYTPTTGGDEVENHKWVTEDELSAIK</sequence>
<dbReference type="InterPro" id="IPR011438">
    <property type="entry name" value="DUF1541"/>
</dbReference>
<feature type="region of interest" description="Disordered" evidence="1">
    <location>
        <begin position="27"/>
        <end position="49"/>
    </location>
</feature>
<evidence type="ECO:0000256" key="2">
    <source>
        <dbReference type="SAM" id="SignalP"/>
    </source>
</evidence>
<proteinExistence type="predicted"/>
<feature type="domain" description="DUF1541" evidence="3">
    <location>
        <begin position="125"/>
        <end position="176"/>
    </location>
</feature>
<name>A0A0W1AZR5_9BACL</name>
<evidence type="ECO:0000259" key="3">
    <source>
        <dbReference type="Pfam" id="PF07563"/>
    </source>
</evidence>
<dbReference type="OrthoDB" id="1701949at2"/>
<evidence type="ECO:0000256" key="1">
    <source>
        <dbReference type="SAM" id="MobiDB-lite"/>
    </source>
</evidence>
<accession>A0A0W1AZR5</accession>
<evidence type="ECO:0000313" key="5">
    <source>
        <dbReference type="Proteomes" id="UP000054709"/>
    </source>
</evidence>
<dbReference type="Pfam" id="PF07563">
    <property type="entry name" value="DUF1541"/>
    <property type="match status" value="2"/>
</dbReference>
<evidence type="ECO:0000313" key="4">
    <source>
        <dbReference type="EMBL" id="KTD86860.1"/>
    </source>
</evidence>
<keyword evidence="5" id="KW-1185">Reference proteome</keyword>
<feature type="domain" description="DUF1541" evidence="3">
    <location>
        <begin position="61"/>
        <end position="112"/>
    </location>
</feature>
<dbReference type="EMBL" id="LCZJ02000019">
    <property type="protein sequence ID" value="KTD86860.1"/>
    <property type="molecule type" value="Genomic_DNA"/>
</dbReference>
<dbReference type="RefSeq" id="WP_060623748.1">
    <property type="nucleotide sequence ID" value="NZ_LCZJ02000019.1"/>
</dbReference>
<protein>
    <recommendedName>
        <fullName evidence="3">DUF1541 domain-containing protein</fullName>
    </recommendedName>
</protein>
<dbReference type="AlphaFoldDB" id="A0A0W1AZR5"/>
<gene>
    <name evidence="4" type="ORF">UQ64_15655</name>
</gene>